<sequence>MTRPQYDTLENMNPACVPCNTNKSSMSLEGWRKMLTHYRDVQLLRDSTHARHLLRFGLIEIKSKPVKFFFETYVPCDHVFSDWEKLEPEPNLRFRCLDCGEEI</sequence>
<evidence type="ECO:0000313" key="1">
    <source>
        <dbReference type="EMBL" id="MVM94212.1"/>
    </source>
</evidence>
<reference evidence="1 2" key="1">
    <citation type="submission" date="2019-11" db="EMBL/GenBank/DDBJ databases">
        <title>Multidrug-resistant Acinetobacter baumannii moving toward extensively drug-resistant over fifteen years in South of Brazil.</title>
        <authorList>
            <person name="Fedrigo N.H."/>
            <person name="Cerdeira L."/>
            <person name="Fuga B."/>
            <person name="Marini P.V.B."/>
            <person name="Shinohara D.R."/>
            <person name="Carrara-Marroni F.E."/>
            <person name="Lincopan N."/>
            <person name="Tognim M.C.B."/>
        </authorList>
    </citation>
    <scope>NUCLEOTIDE SEQUENCE [LARGE SCALE GENOMIC DNA]</scope>
    <source>
        <strain evidence="1 2">Ac576</strain>
    </source>
</reference>
<dbReference type="AlphaFoldDB" id="A0A6I4HSN2"/>
<accession>A0A6I4HSN2</accession>
<protein>
    <recommendedName>
        <fullName evidence="3">HNH endonuclease</fullName>
    </recommendedName>
</protein>
<dbReference type="Gene3D" id="1.10.30.50">
    <property type="match status" value="1"/>
</dbReference>
<dbReference type="EMBL" id="WPIP01000557">
    <property type="protein sequence ID" value="MVM94212.1"/>
    <property type="molecule type" value="Genomic_DNA"/>
</dbReference>
<organism evidence="1 2">
    <name type="scientific">Acinetobacter baumannii</name>
    <dbReference type="NCBI Taxonomy" id="470"/>
    <lineage>
        <taxon>Bacteria</taxon>
        <taxon>Pseudomonadati</taxon>
        <taxon>Pseudomonadota</taxon>
        <taxon>Gammaproteobacteria</taxon>
        <taxon>Moraxellales</taxon>
        <taxon>Moraxellaceae</taxon>
        <taxon>Acinetobacter</taxon>
        <taxon>Acinetobacter calcoaceticus/baumannii complex</taxon>
    </lineage>
</organism>
<evidence type="ECO:0008006" key="3">
    <source>
        <dbReference type="Google" id="ProtNLM"/>
    </source>
</evidence>
<gene>
    <name evidence="1" type="ORF">GNY86_22015</name>
</gene>
<dbReference type="Proteomes" id="UP000439424">
    <property type="component" value="Unassembled WGS sequence"/>
</dbReference>
<name>A0A6I4HSN2_ACIBA</name>
<proteinExistence type="predicted"/>
<comment type="caution">
    <text evidence="1">The sequence shown here is derived from an EMBL/GenBank/DDBJ whole genome shotgun (WGS) entry which is preliminary data.</text>
</comment>
<evidence type="ECO:0000313" key="2">
    <source>
        <dbReference type="Proteomes" id="UP000439424"/>
    </source>
</evidence>